<dbReference type="GO" id="GO:0003724">
    <property type="term" value="F:RNA helicase activity"/>
    <property type="evidence" value="ECO:0007669"/>
    <property type="project" value="InterPro"/>
</dbReference>
<keyword evidence="1" id="KW-0547">Nucleotide-binding</keyword>
<dbReference type="GO" id="GO:0003676">
    <property type="term" value="F:nucleic acid binding"/>
    <property type="evidence" value="ECO:0007669"/>
    <property type="project" value="InterPro"/>
</dbReference>
<dbReference type="PROSITE" id="PS51195">
    <property type="entry name" value="Q_MOTIF"/>
    <property type="match status" value="1"/>
</dbReference>
<evidence type="ECO:0000259" key="8">
    <source>
        <dbReference type="PROSITE" id="PS51192"/>
    </source>
</evidence>
<dbReference type="CDD" id="cd00268">
    <property type="entry name" value="DEADc"/>
    <property type="match status" value="1"/>
</dbReference>
<accession>A0A2Z5JAR2</accession>
<dbReference type="EMBL" id="CP027306">
    <property type="protein sequence ID" value="AXE77379.1"/>
    <property type="molecule type" value="Genomic_DNA"/>
</dbReference>
<dbReference type="Gene3D" id="3.40.50.300">
    <property type="entry name" value="P-loop containing nucleotide triphosphate hydrolases"/>
    <property type="match status" value="2"/>
</dbReference>
<sequence length="557" mass="57553">MTRSERQDRPARNRPSRGRGTAPAKATAKGSGKGSGKASPRRRATPPQGEFALPETMTPALPAVEAFAELDMPAALLKTLAAQGVTDPFPIQGATLPNSLAGRDILGRGRTGSGKTLAFGLALLARTGGRRAEPRAPLALVLVPTRELAQQVTDALTPYATSVNLRLATVVGGMSISKQSGTLRRGAEVLVATPGRLKDLIERGDCRLDQVAITVLDEADQMADMGFMPQVVALLKQVEPDGQRMLFSATLDKNIDRLVKMFLTDPVVHSVDPSAGAVTTMEHHVLHVADETDKKAVATRIAARDGRVIMFVDTKRAADRFAKRLLASGVRAAALHGGRSQPQRNRTLDQFKNGQVTALVATNVAARGIHVDDLDLVVNVDPPTDHKDYLHRGGRTARAGESGSVVTLVLPEEKREMTRLMADAGIAPRTTRIKSSDEELTRITGAREPSGVAIVIEVPQPTPPKPRTRSGGAAAGGAGFRSGSRGRGRRGGAGQGGAGEGRGAGGSSARGGGAGGSARGAGSGAAGGRGEARGAGSGRSAAGAGRGAAAGRGRRAA</sequence>
<dbReference type="PANTHER" id="PTHR47959:SF13">
    <property type="entry name" value="ATP-DEPENDENT RNA HELICASE RHLE"/>
    <property type="match status" value="1"/>
</dbReference>
<feature type="compositionally biased region" description="Low complexity" evidence="7">
    <location>
        <begin position="18"/>
        <end position="30"/>
    </location>
</feature>
<evidence type="ECO:0000259" key="10">
    <source>
        <dbReference type="PROSITE" id="PS51195"/>
    </source>
</evidence>
<comment type="similarity">
    <text evidence="5">Belongs to the DEAD box helicase family.</text>
</comment>
<dbReference type="PROSITE" id="PS51194">
    <property type="entry name" value="HELICASE_CTER"/>
    <property type="match status" value="1"/>
</dbReference>
<feature type="region of interest" description="Disordered" evidence="7">
    <location>
        <begin position="1"/>
        <end position="55"/>
    </location>
</feature>
<dbReference type="GeneID" id="95519021"/>
<feature type="compositionally biased region" description="Gly residues" evidence="7">
    <location>
        <begin position="491"/>
        <end position="537"/>
    </location>
</feature>
<keyword evidence="3 11" id="KW-0347">Helicase</keyword>
<dbReference type="AlphaFoldDB" id="A0A2Z5JAR2"/>
<dbReference type="CDD" id="cd18787">
    <property type="entry name" value="SF2_C_DEAD"/>
    <property type="match status" value="1"/>
</dbReference>
<evidence type="ECO:0000256" key="7">
    <source>
        <dbReference type="SAM" id="MobiDB-lite"/>
    </source>
</evidence>
<dbReference type="PROSITE" id="PS51192">
    <property type="entry name" value="HELICASE_ATP_BIND_1"/>
    <property type="match status" value="1"/>
</dbReference>
<evidence type="ECO:0000259" key="9">
    <source>
        <dbReference type="PROSITE" id="PS51194"/>
    </source>
</evidence>
<evidence type="ECO:0000313" key="12">
    <source>
        <dbReference type="Proteomes" id="UP000252698"/>
    </source>
</evidence>
<dbReference type="GO" id="GO:0016787">
    <property type="term" value="F:hydrolase activity"/>
    <property type="evidence" value="ECO:0007669"/>
    <property type="project" value="UniProtKB-KW"/>
</dbReference>
<evidence type="ECO:0000256" key="1">
    <source>
        <dbReference type="ARBA" id="ARBA00022741"/>
    </source>
</evidence>
<dbReference type="KEGG" id="sata:C5746_11040"/>
<evidence type="ECO:0000256" key="5">
    <source>
        <dbReference type="ARBA" id="ARBA00038437"/>
    </source>
</evidence>
<evidence type="ECO:0000256" key="3">
    <source>
        <dbReference type="ARBA" id="ARBA00022806"/>
    </source>
</evidence>
<evidence type="ECO:0000256" key="4">
    <source>
        <dbReference type="ARBA" id="ARBA00022840"/>
    </source>
</evidence>
<dbReference type="RefSeq" id="WP_114244006.1">
    <property type="nucleotide sequence ID" value="NZ_BMRN01000007.1"/>
</dbReference>
<dbReference type="Pfam" id="PF00270">
    <property type="entry name" value="DEAD"/>
    <property type="match status" value="1"/>
</dbReference>
<feature type="domain" description="Helicase ATP-binding" evidence="8">
    <location>
        <begin position="96"/>
        <end position="269"/>
    </location>
</feature>
<feature type="short sequence motif" description="Q motif" evidence="6">
    <location>
        <begin position="65"/>
        <end position="93"/>
    </location>
</feature>
<keyword evidence="4" id="KW-0067">ATP-binding</keyword>
<dbReference type="InterPro" id="IPR014014">
    <property type="entry name" value="RNA_helicase_DEAD_Q_motif"/>
</dbReference>
<evidence type="ECO:0000256" key="2">
    <source>
        <dbReference type="ARBA" id="ARBA00022801"/>
    </source>
</evidence>
<keyword evidence="2" id="KW-0378">Hydrolase</keyword>
<dbReference type="InterPro" id="IPR014001">
    <property type="entry name" value="Helicase_ATP-bd"/>
</dbReference>
<gene>
    <name evidence="11" type="ORF">C5746_11040</name>
</gene>
<organism evidence="11 12">
    <name type="scientific">Streptomyces atratus</name>
    <dbReference type="NCBI Taxonomy" id="1893"/>
    <lineage>
        <taxon>Bacteria</taxon>
        <taxon>Bacillati</taxon>
        <taxon>Actinomycetota</taxon>
        <taxon>Actinomycetes</taxon>
        <taxon>Kitasatosporales</taxon>
        <taxon>Streptomycetaceae</taxon>
        <taxon>Streptomyces</taxon>
    </lineage>
</organism>
<dbReference type="Pfam" id="PF00271">
    <property type="entry name" value="Helicase_C"/>
    <property type="match status" value="1"/>
</dbReference>
<dbReference type="InterPro" id="IPR001650">
    <property type="entry name" value="Helicase_C-like"/>
</dbReference>
<feature type="domain" description="DEAD-box RNA helicase Q" evidence="10">
    <location>
        <begin position="65"/>
        <end position="93"/>
    </location>
</feature>
<dbReference type="GO" id="GO:0005829">
    <property type="term" value="C:cytosol"/>
    <property type="evidence" value="ECO:0007669"/>
    <property type="project" value="TreeGrafter"/>
</dbReference>
<evidence type="ECO:0000313" key="11">
    <source>
        <dbReference type="EMBL" id="AXE77379.1"/>
    </source>
</evidence>
<feature type="domain" description="Helicase C-terminal" evidence="9">
    <location>
        <begin position="280"/>
        <end position="441"/>
    </location>
</feature>
<dbReference type="GO" id="GO:0005524">
    <property type="term" value="F:ATP binding"/>
    <property type="evidence" value="ECO:0007669"/>
    <property type="project" value="UniProtKB-KW"/>
</dbReference>
<evidence type="ECO:0000256" key="6">
    <source>
        <dbReference type="PROSITE-ProRule" id="PRU00552"/>
    </source>
</evidence>
<protein>
    <submittedName>
        <fullName evidence="11">DEAD/DEAH box helicase</fullName>
    </submittedName>
</protein>
<dbReference type="SMART" id="SM00487">
    <property type="entry name" value="DEXDc"/>
    <property type="match status" value="1"/>
</dbReference>
<dbReference type="SUPFAM" id="SSF52540">
    <property type="entry name" value="P-loop containing nucleoside triphosphate hydrolases"/>
    <property type="match status" value="1"/>
</dbReference>
<dbReference type="InterPro" id="IPR027417">
    <property type="entry name" value="P-loop_NTPase"/>
</dbReference>
<dbReference type="SMART" id="SM00490">
    <property type="entry name" value="HELICc"/>
    <property type="match status" value="1"/>
</dbReference>
<dbReference type="InterPro" id="IPR011545">
    <property type="entry name" value="DEAD/DEAH_box_helicase_dom"/>
</dbReference>
<dbReference type="Proteomes" id="UP000252698">
    <property type="component" value="Chromosome"/>
</dbReference>
<reference evidence="11 12" key="1">
    <citation type="journal article" date="2018" name="Front. Microbiol.">
        <title>Genome Sequencing of Streptomyces atratus SCSIOZH16 and Activation Production of Nocardamine via Metabolic Engineering.</title>
        <authorList>
            <person name="Li Y."/>
            <person name="Zhang C."/>
            <person name="Liu C."/>
            <person name="Ju J."/>
            <person name="Ma J."/>
        </authorList>
    </citation>
    <scope>NUCLEOTIDE SEQUENCE [LARGE SCALE GENOMIC DNA]</scope>
    <source>
        <strain evidence="11 12">SCSIO_ZH16</strain>
    </source>
</reference>
<dbReference type="InterPro" id="IPR044742">
    <property type="entry name" value="DEAD/DEAH_RhlB"/>
</dbReference>
<dbReference type="InterPro" id="IPR050079">
    <property type="entry name" value="DEAD_box_RNA_helicase"/>
</dbReference>
<proteinExistence type="inferred from homology"/>
<feature type="compositionally biased region" description="Basic and acidic residues" evidence="7">
    <location>
        <begin position="1"/>
        <end position="11"/>
    </location>
</feature>
<name>A0A2Z5JAR2_STRAR</name>
<dbReference type="PANTHER" id="PTHR47959">
    <property type="entry name" value="ATP-DEPENDENT RNA HELICASE RHLE-RELATED"/>
    <property type="match status" value="1"/>
</dbReference>
<feature type="region of interest" description="Disordered" evidence="7">
    <location>
        <begin position="451"/>
        <end position="557"/>
    </location>
</feature>